<protein>
    <submittedName>
        <fullName evidence="1">Uncharacterized protein</fullName>
    </submittedName>
</protein>
<proteinExistence type="predicted"/>
<feature type="non-terminal residue" evidence="1">
    <location>
        <position position="47"/>
    </location>
</feature>
<gene>
    <name evidence="1" type="ORF">SPARVUS_LOCUS5500951</name>
</gene>
<reference evidence="1" key="1">
    <citation type="submission" date="2023-05" db="EMBL/GenBank/DDBJ databases">
        <authorList>
            <person name="Stuckert A."/>
        </authorList>
    </citation>
    <scope>NUCLEOTIDE SEQUENCE</scope>
</reference>
<dbReference type="EMBL" id="CATNWA010011489">
    <property type="protein sequence ID" value="CAI9561860.1"/>
    <property type="molecule type" value="Genomic_DNA"/>
</dbReference>
<evidence type="ECO:0000313" key="1">
    <source>
        <dbReference type="EMBL" id="CAI9561860.1"/>
    </source>
</evidence>
<keyword evidence="2" id="KW-1185">Reference proteome</keyword>
<evidence type="ECO:0000313" key="2">
    <source>
        <dbReference type="Proteomes" id="UP001162483"/>
    </source>
</evidence>
<comment type="caution">
    <text evidence="1">The sequence shown here is derived from an EMBL/GenBank/DDBJ whole genome shotgun (WGS) entry which is preliminary data.</text>
</comment>
<accession>A0ABN9CNW2</accession>
<organism evidence="1 2">
    <name type="scientific">Staurois parvus</name>
    <dbReference type="NCBI Taxonomy" id="386267"/>
    <lineage>
        <taxon>Eukaryota</taxon>
        <taxon>Metazoa</taxon>
        <taxon>Chordata</taxon>
        <taxon>Craniata</taxon>
        <taxon>Vertebrata</taxon>
        <taxon>Euteleostomi</taxon>
        <taxon>Amphibia</taxon>
        <taxon>Batrachia</taxon>
        <taxon>Anura</taxon>
        <taxon>Neobatrachia</taxon>
        <taxon>Ranoidea</taxon>
        <taxon>Ranidae</taxon>
        <taxon>Staurois</taxon>
    </lineage>
</organism>
<name>A0ABN9CNW2_9NEOB</name>
<sequence>MVKIKKTETQPPLNKAHKTLRLGQEISEDRFSKVLSVDEMRVTLDVP</sequence>
<dbReference type="Proteomes" id="UP001162483">
    <property type="component" value="Unassembled WGS sequence"/>
</dbReference>